<proteinExistence type="predicted"/>
<dbReference type="EMBL" id="CP001338">
    <property type="protein sequence ID" value="ACL15488.1"/>
    <property type="molecule type" value="Genomic_DNA"/>
</dbReference>
<evidence type="ECO:0000259" key="1">
    <source>
        <dbReference type="Pfam" id="PF00148"/>
    </source>
</evidence>
<dbReference type="SUPFAM" id="SSF53807">
    <property type="entry name" value="Helical backbone' metal receptor"/>
    <property type="match status" value="1"/>
</dbReference>
<dbReference type="STRING" id="521011.Mpal_0094"/>
<protein>
    <submittedName>
        <fullName evidence="2">Nitrogenase</fullName>
        <ecNumber evidence="2">1.18.6.1</ecNumber>
    </submittedName>
</protein>
<dbReference type="EC" id="1.18.6.1" evidence="2"/>
<keyword evidence="3" id="KW-1185">Reference proteome</keyword>
<reference evidence="2 3" key="1">
    <citation type="journal article" date="2015" name="Genome Announc.">
        <title>Complete Genome Sequence of Methanosphaerula palustris E1-9CT, a Hydrogenotrophic Methanogen Isolated from a Minerotrophic Fen Peatland.</title>
        <authorList>
            <person name="Cadillo-Quiroz H."/>
            <person name="Browne P."/>
            <person name="Kyrpides N."/>
            <person name="Woyke T."/>
            <person name="Goodwin L."/>
            <person name="Detter C."/>
            <person name="Yavitt J.B."/>
            <person name="Zinder S.H."/>
        </authorList>
    </citation>
    <scope>NUCLEOTIDE SEQUENCE [LARGE SCALE GENOMIC DNA]</scope>
    <source>
        <strain evidence="3">ATCC BAA-1556 / DSM 19958 / E1-9c</strain>
    </source>
</reference>
<dbReference type="GO" id="GO:0016163">
    <property type="term" value="F:nitrogenase activity"/>
    <property type="evidence" value="ECO:0007669"/>
    <property type="project" value="UniProtKB-EC"/>
</dbReference>
<name>B8GID7_METPE</name>
<dbReference type="Pfam" id="PF00148">
    <property type="entry name" value="Oxidored_nitro"/>
    <property type="match status" value="1"/>
</dbReference>
<accession>B8GID7</accession>
<dbReference type="InterPro" id="IPR049939">
    <property type="entry name" value="NifE-like"/>
</dbReference>
<organism evidence="2 3">
    <name type="scientific">Methanosphaerula palustris (strain ATCC BAA-1556 / DSM 19958 / E1-9c)</name>
    <dbReference type="NCBI Taxonomy" id="521011"/>
    <lineage>
        <taxon>Archaea</taxon>
        <taxon>Methanobacteriati</taxon>
        <taxon>Methanobacteriota</taxon>
        <taxon>Stenosarchaea group</taxon>
        <taxon>Methanomicrobia</taxon>
        <taxon>Methanomicrobiales</taxon>
        <taxon>Methanoregulaceae</taxon>
        <taxon>Methanosphaerula</taxon>
    </lineage>
</organism>
<evidence type="ECO:0000313" key="2">
    <source>
        <dbReference type="EMBL" id="ACL15488.1"/>
    </source>
</evidence>
<dbReference type="OrthoDB" id="61861at2157"/>
<dbReference type="Gene3D" id="3.40.50.1980">
    <property type="entry name" value="Nitrogenase molybdenum iron protein domain"/>
    <property type="match status" value="3"/>
</dbReference>
<dbReference type="KEGG" id="mpl:Mpal_0094"/>
<dbReference type="HOGENOM" id="CLU_025876_4_0_2"/>
<dbReference type="InterPro" id="IPR000510">
    <property type="entry name" value="Nase/OxRdtase_comp1"/>
</dbReference>
<dbReference type="AlphaFoldDB" id="B8GID7"/>
<dbReference type="Proteomes" id="UP000002457">
    <property type="component" value="Chromosome"/>
</dbReference>
<gene>
    <name evidence="2" type="ordered locus">Mpal_0094</name>
</gene>
<dbReference type="GeneID" id="7272264"/>
<sequence>MTLSESDEQQTSTETTSSSIMEAPRYSCALAGAYATATGIYGVVPILHSGAGCGIAQLFGQFYAAGQNAGGPIGGTNTPCSGLVEEHVIFGGEKKLRQLIQSTTELMNGTFYAVIAGCVPSLIGDDMASVVGEFRKQVPIVFVNTSGFKGTSYDGYELFFTSVIDQFLTELPVEKGTVNVFGIVPDQHIFWKGESRVIKETLAEIGVKANVILTEPDGLERLKAIPAAEYNLVLSPWNGHAIAELLKEKFNTPYLTFPGVPIGPKQTSVFLRTIAETLGIPSDRVEAVIKKEEKRVYRVMEHLGDMHLLVRPHPYFAVVADAGTAVSITNYLTNEMGYLPEIVQITDSPPDEVRDAIVDAIAGHLETPVRPEVIFEADSYKIRQNLKGRSFMFLYASSLEAPTAMEEFSALSLSVAFPTLNRLILERNYAGFSGGLTLMEDSMSPFAGPL</sequence>
<dbReference type="PANTHER" id="PTHR42956">
    <property type="entry name" value="NITROGENASE IRON-MOLYBDENUM COFACTOR BIOSYNTHESIS PROTEIN NIFE"/>
    <property type="match status" value="1"/>
</dbReference>
<evidence type="ECO:0000313" key="3">
    <source>
        <dbReference type="Proteomes" id="UP000002457"/>
    </source>
</evidence>
<keyword evidence="2" id="KW-0560">Oxidoreductase</keyword>
<dbReference type="eggNOG" id="arCOG00592">
    <property type="taxonomic scope" value="Archaea"/>
</dbReference>
<feature type="domain" description="Nitrogenase/oxidoreductase component 1" evidence="1">
    <location>
        <begin position="28"/>
        <end position="441"/>
    </location>
</feature>
<dbReference type="PANTHER" id="PTHR42956:SF1">
    <property type="entry name" value="NITROGENASE IRON-MOLYBDENUM COFACTOR BIOSYNTHESIS PROTEIN NIFE"/>
    <property type="match status" value="1"/>
</dbReference>
<dbReference type="RefSeq" id="WP_012616807.1">
    <property type="nucleotide sequence ID" value="NC_011832.1"/>
</dbReference>